<reference evidence="1" key="1">
    <citation type="submission" date="2020-02" db="EMBL/GenBank/DDBJ databases">
        <authorList>
            <person name="Meier V. D."/>
        </authorList>
    </citation>
    <scope>NUCLEOTIDE SEQUENCE</scope>
    <source>
        <strain evidence="1">AVDCRST_MAG77</strain>
    </source>
</reference>
<evidence type="ECO:0000313" key="1">
    <source>
        <dbReference type="EMBL" id="CAA9287483.1"/>
    </source>
</evidence>
<sequence>MAPIPDNVANGTADVRWAPRLPQGRLRRLYALDALGVIDDELIDHVGYALEARCRSILAVHDAQRGRVHCPCCARCAREERTRLISHAKRPEELLRCPDCGWQTTWGDYQRTFQHKQLNAGGAVRAFEAFPHHFHQAIGPRQKMVAIDRLIHEFHYSLKDQPDAPTRIAGVNLVEGTMTEVIALLEELAYGSGTTHEISATAHSWRENEQRRRELWTVLATRSVQSVDE</sequence>
<name>A0A6J4JU61_9CHLR</name>
<accession>A0A6J4JU61</accession>
<protein>
    <submittedName>
        <fullName evidence="1">Uncharacterized protein</fullName>
    </submittedName>
</protein>
<organism evidence="1">
    <name type="scientific">uncultured Chloroflexota bacterium</name>
    <dbReference type="NCBI Taxonomy" id="166587"/>
    <lineage>
        <taxon>Bacteria</taxon>
        <taxon>Bacillati</taxon>
        <taxon>Chloroflexota</taxon>
        <taxon>environmental samples</taxon>
    </lineage>
</organism>
<dbReference type="EMBL" id="CADCTC010000231">
    <property type="protein sequence ID" value="CAA9287483.1"/>
    <property type="molecule type" value="Genomic_DNA"/>
</dbReference>
<gene>
    <name evidence="1" type="ORF">AVDCRST_MAG77-4409</name>
</gene>
<dbReference type="AlphaFoldDB" id="A0A6J4JU61"/>
<proteinExistence type="predicted"/>